<feature type="compositionally biased region" description="Polar residues" evidence="1">
    <location>
        <begin position="178"/>
        <end position="191"/>
    </location>
</feature>
<accession>B3SAJ4</accession>
<feature type="compositionally biased region" description="Polar residues" evidence="1">
    <location>
        <begin position="10"/>
        <end position="34"/>
    </location>
</feature>
<dbReference type="HOGENOM" id="CLU_276141_0_0_1"/>
<feature type="compositionally biased region" description="Polar residues" evidence="1">
    <location>
        <begin position="148"/>
        <end position="170"/>
    </location>
</feature>
<dbReference type="GO" id="GO:0032588">
    <property type="term" value="C:trans-Golgi network membrane"/>
    <property type="evidence" value="ECO:0000318"/>
    <property type="project" value="GO_Central"/>
</dbReference>
<feature type="region of interest" description="Disordered" evidence="1">
    <location>
        <begin position="413"/>
        <end position="466"/>
    </location>
</feature>
<organism evidence="2 3">
    <name type="scientific">Trichoplax adhaerens</name>
    <name type="common">Trichoplax reptans</name>
    <dbReference type="NCBI Taxonomy" id="10228"/>
    <lineage>
        <taxon>Eukaryota</taxon>
        <taxon>Metazoa</taxon>
        <taxon>Placozoa</taxon>
        <taxon>Uniplacotomia</taxon>
        <taxon>Trichoplacea</taxon>
        <taxon>Trichoplacidae</taxon>
        <taxon>Trichoplax</taxon>
    </lineage>
</organism>
<feature type="region of interest" description="Disordered" evidence="1">
    <location>
        <begin position="645"/>
        <end position="674"/>
    </location>
</feature>
<feature type="compositionally biased region" description="Basic and acidic residues" evidence="1">
    <location>
        <begin position="251"/>
        <end position="262"/>
    </location>
</feature>
<evidence type="ECO:0000313" key="3">
    <source>
        <dbReference type="Proteomes" id="UP000009022"/>
    </source>
</evidence>
<dbReference type="Proteomes" id="UP000009022">
    <property type="component" value="Unassembled WGS sequence"/>
</dbReference>
<feature type="compositionally biased region" description="Basic and acidic residues" evidence="1">
    <location>
        <begin position="414"/>
        <end position="433"/>
    </location>
</feature>
<dbReference type="EMBL" id="DS985261">
    <property type="protein sequence ID" value="EDV20321.1"/>
    <property type="molecule type" value="Genomic_DNA"/>
</dbReference>
<feature type="compositionally biased region" description="Basic and acidic residues" evidence="1">
    <location>
        <begin position="813"/>
        <end position="824"/>
    </location>
</feature>
<name>B3SAJ4_TRIAD</name>
<dbReference type="RefSeq" id="XP_002117271.1">
    <property type="nucleotide sequence ID" value="XM_002117235.1"/>
</dbReference>
<feature type="compositionally biased region" description="Basic and acidic residues" evidence="1">
    <location>
        <begin position="84"/>
        <end position="110"/>
    </location>
</feature>
<evidence type="ECO:0008006" key="4">
    <source>
        <dbReference type="Google" id="ProtNLM"/>
    </source>
</evidence>
<dbReference type="AlphaFoldDB" id="B3SAJ4"/>
<evidence type="ECO:0000256" key="1">
    <source>
        <dbReference type="SAM" id="MobiDB-lite"/>
    </source>
</evidence>
<dbReference type="CTD" id="6758435"/>
<feature type="compositionally biased region" description="Polar residues" evidence="1">
    <location>
        <begin position="223"/>
        <end position="250"/>
    </location>
</feature>
<keyword evidence="3" id="KW-1185">Reference proteome</keyword>
<feature type="compositionally biased region" description="Polar residues" evidence="1">
    <location>
        <begin position="755"/>
        <end position="770"/>
    </location>
</feature>
<feature type="compositionally biased region" description="Polar residues" evidence="1">
    <location>
        <begin position="782"/>
        <end position="797"/>
    </location>
</feature>
<dbReference type="OMA" id="SHGHKMG"/>
<dbReference type="KEGG" id="tad:TRIADDRAFT_64337"/>
<feature type="region of interest" description="Disordered" evidence="1">
    <location>
        <begin position="736"/>
        <end position="844"/>
    </location>
</feature>
<dbReference type="PANTHER" id="PTHR16156:SF10">
    <property type="entry name" value="AFTIPHILIN-RELATED"/>
    <property type="match status" value="1"/>
</dbReference>
<feature type="compositionally biased region" description="Basic and acidic residues" evidence="1">
    <location>
        <begin position="117"/>
        <end position="126"/>
    </location>
</feature>
<dbReference type="GO" id="GO:0030276">
    <property type="term" value="F:clathrin binding"/>
    <property type="evidence" value="ECO:0000318"/>
    <property type="project" value="GO_Central"/>
</dbReference>
<reference evidence="2 3" key="1">
    <citation type="journal article" date="2008" name="Nature">
        <title>The Trichoplax genome and the nature of placozoans.</title>
        <authorList>
            <person name="Srivastava M."/>
            <person name="Begovic E."/>
            <person name="Chapman J."/>
            <person name="Putnam N.H."/>
            <person name="Hellsten U."/>
            <person name="Kawashima T."/>
            <person name="Kuo A."/>
            <person name="Mitros T."/>
            <person name="Salamov A."/>
            <person name="Carpenter M.L."/>
            <person name="Signorovitch A.Y."/>
            <person name="Moreno M.A."/>
            <person name="Kamm K."/>
            <person name="Grimwood J."/>
            <person name="Schmutz J."/>
            <person name="Shapiro H."/>
            <person name="Grigoriev I.V."/>
            <person name="Buss L.W."/>
            <person name="Schierwater B."/>
            <person name="Dellaporta S.L."/>
            <person name="Rokhsar D.S."/>
        </authorList>
    </citation>
    <scope>NUCLEOTIDE SEQUENCE [LARGE SCALE GENOMIC DNA]</scope>
    <source>
        <strain evidence="2 3">Grell-BS-1999</strain>
    </source>
</reference>
<dbReference type="InterPro" id="IPR046359">
    <property type="entry name" value="Aftin-like"/>
</dbReference>
<evidence type="ECO:0000313" key="2">
    <source>
        <dbReference type="EMBL" id="EDV20321.1"/>
    </source>
</evidence>
<dbReference type="GO" id="GO:0030121">
    <property type="term" value="C:AP-1 adaptor complex"/>
    <property type="evidence" value="ECO:0000318"/>
    <property type="project" value="GO_Central"/>
</dbReference>
<dbReference type="InParanoid" id="B3SAJ4"/>
<protein>
    <recommendedName>
        <fullName evidence="4">Aftiphilin clathrin-binding box domain-containing protein</fullName>
    </recommendedName>
</protein>
<dbReference type="eggNOG" id="ENOG502SE5E">
    <property type="taxonomic scope" value="Eukaryota"/>
</dbReference>
<feature type="compositionally biased region" description="Polar residues" evidence="1">
    <location>
        <begin position="434"/>
        <end position="466"/>
    </location>
</feature>
<proteinExistence type="predicted"/>
<gene>
    <name evidence="2" type="ORF">TRIADDRAFT_64337</name>
</gene>
<dbReference type="GeneID" id="6758435"/>
<feature type="compositionally biased region" description="Polar residues" evidence="1">
    <location>
        <begin position="652"/>
        <end position="669"/>
    </location>
</feature>
<feature type="region of interest" description="Disordered" evidence="1">
    <location>
        <begin position="1"/>
        <end position="314"/>
    </location>
</feature>
<dbReference type="STRING" id="10228.B3SAJ4"/>
<dbReference type="PANTHER" id="PTHR16156">
    <property type="entry name" value="AFTIPHILIN A-RELATED"/>
    <property type="match status" value="1"/>
</dbReference>
<feature type="region of interest" description="Disordered" evidence="1">
    <location>
        <begin position="354"/>
        <end position="382"/>
    </location>
</feature>
<sequence length="1154" mass="126568">MDENDDEFDSFQSGFHTETKSSTTNPIGVKQASQCPPPAMDMLSSSPPDFDGPPPLTTNEYGDEDDFAFPSVLSGAQFDFQKPQGERDVNSHTDQTELRSDQENRTEKGAKSNTHNVENKDVKSETHLPPSLPDSNTTAGDDFVAFPSFSNDDSKQQINAPPFSTESNTAGDGFTAFASFSNDTTNQSESNWFAADFSNPSTSSKANDYEREDDEDLQWGATFPSSSKPETQKDNNSNFDQFSMLSSPTTAKEDTKVAESKSDSPPYIHTPPPLDDLTDRQDSLDIGPTTLTDFESDYPDTAFASPNYKPSNLFPSVQEQSDIMTQSKENTDTIGQINDSVIDTNAATETLNYPFASSESGTNDGASLKTVNLDSDQKSNATVEEKTKKINVNATDTASTNSGFQANFTQQAVTERHGDEDDLFHPRLDRQDNENTLTENRIPDNSTLDSQNSINQLNTNKNLDQSNKLKAGVIPLESKESNATEKQAEDSVDHFGDFNLVQQPTVSKKSELALIDKTDDNSGHFGDFKSMEQNTTVTTASSNADDFTNFGDFKSTDQNTPLTTTSNDTDDFANFGDLKSTDQNTAVTTTSNNTDDFASFGNLKSTERNTTVSSNTDDFANFGDFKSMEQNVTVTTTSSNTDDFANFGDFKSPQQNTTAVDTSSNTDDSANFGDSKLTQQNTAVADTPSFSSTEQNTTEIATSKNADDYANFRNFKSVQQNNSNKVDNLESAKSANIPATNDFGEDGFGDFKSLHPSTTTVEDNSSSAGHTNDDDDFGDFETPQNNNTINEKPNTLSADDDFGDFETPQNYTLDEKPKVLPKDDDFGDFETPQNYTLDEKPKVNPNDDDFGEFGEFKSPGSTKNIQDKSLHKSNFSNVSTAKAPGIPKLPQHSNSNLSMKAPAYITSTLIQETVNQTFQTKNNKIVNGSNFQLLEKELYNRNRCNKMWKTIIETEQDYTFVWTDSCNQKSLLNSVGVDLKALTIKMDPNKQAGMQDNFGNAFGELDDFLGGAMSSPGIGKPTPSSTMIKSNPSTTVFDFLNITESSSESVNTKREESKENKYMDIFSLTMEDSVGDKGLYEKDLLNLGISPLQTPVKEKKEQSNAAHFIAFVRNSSTESNENLSDEAKSILAKLPDLSFMLSKTIAFPSLPTTG</sequence>